<reference evidence="3" key="2">
    <citation type="journal article" date="2021" name="Data Brief">
        <title>Draft genome sequence data of the facultative, thermophilic, xylanolytic bacterium Paenibacillus sp. strain DA-C8.</title>
        <authorList>
            <person name="Chhe C."/>
            <person name="Uke A."/>
            <person name="Baramee S."/>
            <person name="Ungkulpasvich U."/>
            <person name="Tachaapaikoon C."/>
            <person name="Pason P."/>
            <person name="Waeonukul R."/>
            <person name="Ratanakhanokchai K."/>
            <person name="Kosugi A."/>
        </authorList>
    </citation>
    <scope>NUCLEOTIDE SEQUENCE</scope>
    <source>
        <strain evidence="3">DA-C8</strain>
    </source>
</reference>
<organism evidence="3 4">
    <name type="scientific">Insulibacter thermoxylanivorax</name>
    <dbReference type="NCBI Taxonomy" id="2749268"/>
    <lineage>
        <taxon>Bacteria</taxon>
        <taxon>Bacillati</taxon>
        <taxon>Bacillota</taxon>
        <taxon>Bacilli</taxon>
        <taxon>Bacillales</taxon>
        <taxon>Paenibacillaceae</taxon>
        <taxon>Insulibacter</taxon>
    </lineage>
</organism>
<name>A0A916QER4_9BACL</name>
<keyword evidence="1" id="KW-0812">Transmembrane</keyword>
<evidence type="ECO:0000256" key="1">
    <source>
        <dbReference type="SAM" id="Phobius"/>
    </source>
</evidence>
<proteinExistence type="predicted"/>
<dbReference type="InterPro" id="IPR031564">
    <property type="entry name" value="Flp1-like"/>
</dbReference>
<feature type="transmembrane region" description="Helical" evidence="1">
    <location>
        <begin position="20"/>
        <end position="38"/>
    </location>
</feature>
<protein>
    <recommendedName>
        <fullName evidence="2">Putative Flagellin Flp1-like domain-containing protein</fullName>
    </recommendedName>
</protein>
<dbReference type="Pfam" id="PF16982">
    <property type="entry name" value="Flp1_like"/>
    <property type="match status" value="1"/>
</dbReference>
<reference evidence="3" key="1">
    <citation type="submission" date="2020-08" db="EMBL/GenBank/DDBJ databases">
        <authorList>
            <person name="Uke A."/>
            <person name="Chhe C."/>
            <person name="Baramee S."/>
            <person name="Kosugi A."/>
        </authorList>
    </citation>
    <scope>NUCLEOTIDE SEQUENCE</scope>
    <source>
        <strain evidence="3">DA-C8</strain>
    </source>
</reference>
<keyword evidence="1" id="KW-1133">Transmembrane helix</keyword>
<feature type="domain" description="Putative Flagellin Flp1-like" evidence="2">
    <location>
        <begin position="7"/>
        <end position="54"/>
    </location>
</feature>
<dbReference type="AlphaFoldDB" id="A0A916QER4"/>
<accession>A0A916QER4</accession>
<keyword evidence="1" id="KW-0472">Membrane</keyword>
<comment type="caution">
    <text evidence="3">The sequence shown here is derived from an EMBL/GenBank/DDBJ whole genome shotgun (WGS) entry which is preliminary data.</text>
</comment>
<dbReference type="Proteomes" id="UP000654993">
    <property type="component" value="Unassembled WGS sequence"/>
</dbReference>
<gene>
    <name evidence="3" type="ORF">PRECH8_15600</name>
</gene>
<evidence type="ECO:0000313" key="3">
    <source>
        <dbReference type="EMBL" id="GFR38264.1"/>
    </source>
</evidence>
<sequence length="67" mass="7655">MTTMLRRLWHSEKGIGTLEIIIIIAVLVLVAFAFRQWILEWVTGLFSDTDTTINNIQNDAPPRGLFP</sequence>
<keyword evidence="4" id="KW-1185">Reference proteome</keyword>
<evidence type="ECO:0000313" key="4">
    <source>
        <dbReference type="Proteomes" id="UP000654993"/>
    </source>
</evidence>
<evidence type="ECO:0000259" key="2">
    <source>
        <dbReference type="Pfam" id="PF16982"/>
    </source>
</evidence>
<dbReference type="RefSeq" id="WP_242457487.1">
    <property type="nucleotide sequence ID" value="NZ_BMAQ01000014.1"/>
</dbReference>
<dbReference type="EMBL" id="BMAQ01000014">
    <property type="protein sequence ID" value="GFR38264.1"/>
    <property type="molecule type" value="Genomic_DNA"/>
</dbReference>